<dbReference type="PANTHER" id="PTHR47691:SF3">
    <property type="entry name" value="HTH-TYPE TRANSCRIPTIONAL REGULATOR RV0890C-RELATED"/>
    <property type="match status" value="1"/>
</dbReference>
<evidence type="ECO:0000313" key="2">
    <source>
        <dbReference type="Proteomes" id="UP001551176"/>
    </source>
</evidence>
<gene>
    <name evidence="1" type="ORF">ABZ921_25795</name>
</gene>
<dbReference type="Gene3D" id="1.25.40.10">
    <property type="entry name" value="Tetratricopeptide repeat domain"/>
    <property type="match status" value="1"/>
</dbReference>
<comment type="caution">
    <text evidence="1">The sequence shown here is derived from an EMBL/GenBank/DDBJ whole genome shotgun (WGS) entry which is preliminary data.</text>
</comment>
<sequence length="378" mass="41583">MLDTIREYGSHWLRGLGESDTLHRRHRDHYLALAHRGDAAWIGPDQFAWYDRMTAEHDNLRAALEYSLTGSEPHTEPHTEAHAEGHIALEMAAALWFFWYGCGFLKEGCHYLDQALAADTTASPARVKALYASGPVLVYLGDLPALEERAAECTALATRYGDIEQGYAAATELRVSVLRGDSEQVVSRVEAQLVTDWRDEPLTLIPLAALVFVTHTLVAAGRFEEAVARLDELRAACDRYGERSMRAWGDFVRSQAELAQGHFEEAHEHARSALLVKHRLSDGVGTGMALESLARAATTAGRTRDAAWLLGLAAQLWETLGRPQAGIPAMVAAHETCKRQTREALGEPAYESAFTAGHTIPLNTGITQVINQPRQSPL</sequence>
<accession>A0ABV3BSR2</accession>
<organism evidence="1 2">
    <name type="scientific">Streptomyces atriruber</name>
    <dbReference type="NCBI Taxonomy" id="545121"/>
    <lineage>
        <taxon>Bacteria</taxon>
        <taxon>Bacillati</taxon>
        <taxon>Actinomycetota</taxon>
        <taxon>Actinomycetes</taxon>
        <taxon>Kitasatosporales</taxon>
        <taxon>Streptomycetaceae</taxon>
        <taxon>Streptomyces</taxon>
    </lineage>
</organism>
<keyword evidence="2" id="KW-1185">Reference proteome</keyword>
<dbReference type="PANTHER" id="PTHR47691">
    <property type="entry name" value="REGULATOR-RELATED"/>
    <property type="match status" value="1"/>
</dbReference>
<dbReference type="Proteomes" id="UP001551176">
    <property type="component" value="Unassembled WGS sequence"/>
</dbReference>
<evidence type="ECO:0000313" key="1">
    <source>
        <dbReference type="EMBL" id="MEU6824058.1"/>
    </source>
</evidence>
<proteinExistence type="predicted"/>
<protein>
    <recommendedName>
        <fullName evidence="3">Tetratricopeptide repeat protein</fullName>
    </recommendedName>
</protein>
<name>A0ABV3BSR2_9ACTN</name>
<evidence type="ECO:0008006" key="3">
    <source>
        <dbReference type="Google" id="ProtNLM"/>
    </source>
</evidence>
<reference evidence="1 2" key="1">
    <citation type="submission" date="2024-06" db="EMBL/GenBank/DDBJ databases">
        <title>The Natural Products Discovery Center: Release of the First 8490 Sequenced Strains for Exploring Actinobacteria Biosynthetic Diversity.</title>
        <authorList>
            <person name="Kalkreuter E."/>
            <person name="Kautsar S.A."/>
            <person name="Yang D."/>
            <person name="Bader C.D."/>
            <person name="Teijaro C.N."/>
            <person name="Fluegel L."/>
            <person name="Davis C.M."/>
            <person name="Simpson J.R."/>
            <person name="Lauterbach L."/>
            <person name="Steele A.D."/>
            <person name="Gui C."/>
            <person name="Meng S."/>
            <person name="Li G."/>
            <person name="Viehrig K."/>
            <person name="Ye F."/>
            <person name="Su P."/>
            <person name="Kiefer A.F."/>
            <person name="Nichols A."/>
            <person name="Cepeda A.J."/>
            <person name="Yan W."/>
            <person name="Fan B."/>
            <person name="Jiang Y."/>
            <person name="Adhikari A."/>
            <person name="Zheng C.-J."/>
            <person name="Schuster L."/>
            <person name="Cowan T.M."/>
            <person name="Smanski M.J."/>
            <person name="Chevrette M.G."/>
            <person name="De Carvalho L.P.S."/>
            <person name="Shen B."/>
        </authorList>
    </citation>
    <scope>NUCLEOTIDE SEQUENCE [LARGE SCALE GENOMIC DNA]</scope>
    <source>
        <strain evidence="1 2">NPDC046838</strain>
    </source>
</reference>
<dbReference type="InterPro" id="IPR011990">
    <property type="entry name" value="TPR-like_helical_dom_sf"/>
</dbReference>
<dbReference type="RefSeq" id="WP_359353138.1">
    <property type="nucleotide sequence ID" value="NZ_JBEYXV010000013.1"/>
</dbReference>
<dbReference type="SUPFAM" id="SSF48452">
    <property type="entry name" value="TPR-like"/>
    <property type="match status" value="1"/>
</dbReference>
<dbReference type="EMBL" id="JBEYXV010000013">
    <property type="protein sequence ID" value="MEU6824058.1"/>
    <property type="molecule type" value="Genomic_DNA"/>
</dbReference>